<evidence type="ECO:0000256" key="1">
    <source>
        <dbReference type="ARBA" id="ARBA00023002"/>
    </source>
</evidence>
<evidence type="ECO:0000259" key="3">
    <source>
        <dbReference type="Pfam" id="PF01073"/>
    </source>
</evidence>
<dbReference type="GeneID" id="107222152"/>
<feature type="transmembrane region" description="Helical" evidence="2">
    <location>
        <begin position="325"/>
        <end position="348"/>
    </location>
</feature>
<dbReference type="InterPro" id="IPR036291">
    <property type="entry name" value="NAD(P)-bd_dom_sf"/>
</dbReference>
<name>A0ABM3G7Z9_NEOLC</name>
<dbReference type="Proteomes" id="UP000829291">
    <property type="component" value="Chromosome 5"/>
</dbReference>
<keyword evidence="2" id="KW-0472">Membrane</keyword>
<dbReference type="InterPro" id="IPR002225">
    <property type="entry name" value="3Beta_OHSteriod_DH/Estase"/>
</dbReference>
<gene>
    <name evidence="5" type="primary">LOC107222152</name>
</gene>
<dbReference type="SUPFAM" id="SSF51735">
    <property type="entry name" value="NAD(P)-binding Rossmann-fold domains"/>
    <property type="match status" value="1"/>
</dbReference>
<evidence type="ECO:0000313" key="5">
    <source>
        <dbReference type="RefSeq" id="XP_046596396.1"/>
    </source>
</evidence>
<protein>
    <submittedName>
        <fullName evidence="5">3 beta-hydroxysteroid dehydrogenase/Delta 5--&gt;4-isomerase type 4 isoform X1</fullName>
    </submittedName>
</protein>
<keyword evidence="4" id="KW-1185">Reference proteome</keyword>
<feature type="domain" description="3-beta hydroxysteroid dehydrogenase/isomerase" evidence="3">
    <location>
        <begin position="12"/>
        <end position="192"/>
    </location>
</feature>
<accession>A0ABM3G7Z9</accession>
<dbReference type="PANTHER" id="PTHR10366">
    <property type="entry name" value="NAD DEPENDENT EPIMERASE/DEHYDRATASE"/>
    <property type="match status" value="1"/>
</dbReference>
<dbReference type="RefSeq" id="XP_046596396.1">
    <property type="nucleotide sequence ID" value="XM_046740440.1"/>
</dbReference>
<evidence type="ECO:0000313" key="4">
    <source>
        <dbReference type="Proteomes" id="UP000829291"/>
    </source>
</evidence>
<proteinExistence type="predicted"/>
<keyword evidence="1" id="KW-0560">Oxidoreductase</keyword>
<organism evidence="4 5">
    <name type="scientific">Neodiprion lecontei</name>
    <name type="common">Redheaded pine sawfly</name>
    <dbReference type="NCBI Taxonomy" id="441921"/>
    <lineage>
        <taxon>Eukaryota</taxon>
        <taxon>Metazoa</taxon>
        <taxon>Ecdysozoa</taxon>
        <taxon>Arthropoda</taxon>
        <taxon>Hexapoda</taxon>
        <taxon>Insecta</taxon>
        <taxon>Pterygota</taxon>
        <taxon>Neoptera</taxon>
        <taxon>Endopterygota</taxon>
        <taxon>Hymenoptera</taxon>
        <taxon>Tenthredinoidea</taxon>
        <taxon>Diprionidae</taxon>
        <taxon>Diprioninae</taxon>
        <taxon>Neodiprion</taxon>
    </lineage>
</organism>
<dbReference type="Pfam" id="PF01073">
    <property type="entry name" value="3Beta_HSD"/>
    <property type="match status" value="2"/>
</dbReference>
<dbReference type="PANTHER" id="PTHR10366:SF853">
    <property type="entry name" value="GH25466P"/>
    <property type="match status" value="1"/>
</dbReference>
<keyword evidence="2" id="KW-1133">Transmembrane helix</keyword>
<dbReference type="InterPro" id="IPR050425">
    <property type="entry name" value="NAD(P)_dehydrat-like"/>
</dbReference>
<reference evidence="5" key="1">
    <citation type="submission" date="2025-08" db="UniProtKB">
        <authorList>
            <consortium name="RefSeq"/>
        </authorList>
    </citation>
    <scope>IDENTIFICATION</scope>
    <source>
        <tissue evidence="5">Thorax and Abdomen</tissue>
    </source>
</reference>
<feature type="domain" description="3-beta hydroxysteroid dehydrogenase/isomerase" evidence="3">
    <location>
        <begin position="207"/>
        <end position="328"/>
    </location>
</feature>
<keyword evidence="2" id="KW-0812">Transmembrane</keyword>
<dbReference type="Gene3D" id="3.40.50.720">
    <property type="entry name" value="NAD(P)-binding Rossmann-like Domain"/>
    <property type="match status" value="2"/>
</dbReference>
<evidence type="ECO:0000256" key="2">
    <source>
        <dbReference type="SAM" id="Phobius"/>
    </source>
</evidence>
<sequence>MAWNGSRTEIALVTGGSGFLGQHMVKHLLKDETVREIRILDKVRFNNILDLPEGGKPVVYLEADLYDKEKCRGALRGVDVVLHCAALVSYDFPPDVEALHRNNVAATKNLLELCVEESVPRLVHCSTTEVTLQSYVRGGIVAMVVYSQESRAPPPDDENRLILREYATSKLRAERIVLAADGTPLKNGTKLLALFTHRVHHSRVIFVQKANNVNRLFGGTLRTVSLRPPLLYGEGDLGCVWQILKVAKKQGNSLVRVAGVGGKQEMAYVGNMAWAFICAKNALARCPDGIGGLPVFVTDDTTVENLLRFCERLTRNSNHHVTLSWSIPIVVSYICAVIAELAIAYLPFFRKKLPISPRSLIAYLGSMILHNRSRAAIHIGYTPIFTRDEALRVSSAYYSKVFN</sequence>